<gene>
    <name evidence="2" type="ORF">E3T51_16450</name>
</gene>
<keyword evidence="3" id="KW-1185">Reference proteome</keyword>
<comment type="catalytic activity">
    <reaction evidence="1">
        <text>L-cysteine + L-glutamate + ATP = gamma-L-glutamyl-L-cysteine + ADP + phosphate + H(+)</text>
        <dbReference type="Rhea" id="RHEA:13285"/>
        <dbReference type="ChEBI" id="CHEBI:15378"/>
        <dbReference type="ChEBI" id="CHEBI:29985"/>
        <dbReference type="ChEBI" id="CHEBI:30616"/>
        <dbReference type="ChEBI" id="CHEBI:35235"/>
        <dbReference type="ChEBI" id="CHEBI:43474"/>
        <dbReference type="ChEBI" id="CHEBI:58173"/>
        <dbReference type="ChEBI" id="CHEBI:456216"/>
        <dbReference type="EC" id="6.3.2.2"/>
    </reaction>
</comment>
<dbReference type="Pfam" id="PF04107">
    <property type="entry name" value="GCS2"/>
    <property type="match status" value="1"/>
</dbReference>
<evidence type="ECO:0000313" key="3">
    <source>
        <dbReference type="Proteomes" id="UP000297626"/>
    </source>
</evidence>
<proteinExistence type="predicted"/>
<dbReference type="RefSeq" id="WP_134530792.1">
    <property type="nucleotide sequence ID" value="NZ_SOHN01000019.1"/>
</dbReference>
<protein>
    <submittedName>
        <fullName evidence="2">Uncharacterized protein</fullName>
    </submittedName>
</protein>
<evidence type="ECO:0000256" key="1">
    <source>
        <dbReference type="ARBA" id="ARBA00048819"/>
    </source>
</evidence>
<organism evidence="2 3">
    <name type="scientific">Cryobacterium serini</name>
    <dbReference type="NCBI Taxonomy" id="1259201"/>
    <lineage>
        <taxon>Bacteria</taxon>
        <taxon>Bacillati</taxon>
        <taxon>Actinomycetota</taxon>
        <taxon>Actinomycetes</taxon>
        <taxon>Micrococcales</taxon>
        <taxon>Microbacteriaceae</taxon>
        <taxon>Cryobacterium</taxon>
    </lineage>
</organism>
<dbReference type="SUPFAM" id="SSF55931">
    <property type="entry name" value="Glutamine synthetase/guanido kinase"/>
    <property type="match status" value="1"/>
</dbReference>
<dbReference type="EMBL" id="SOHN01000019">
    <property type="protein sequence ID" value="TFD84930.1"/>
    <property type="molecule type" value="Genomic_DNA"/>
</dbReference>
<dbReference type="InterPro" id="IPR014746">
    <property type="entry name" value="Gln_synth/guanido_kin_cat_dom"/>
</dbReference>
<dbReference type="GO" id="GO:0042398">
    <property type="term" value="P:modified amino acid biosynthetic process"/>
    <property type="evidence" value="ECO:0007669"/>
    <property type="project" value="InterPro"/>
</dbReference>
<comment type="caution">
    <text evidence="2">The sequence shown here is derived from an EMBL/GenBank/DDBJ whole genome shotgun (WGS) entry which is preliminary data.</text>
</comment>
<accession>A0A4R9BII5</accession>
<dbReference type="InterPro" id="IPR006336">
    <property type="entry name" value="GCS2"/>
</dbReference>
<dbReference type="Gene3D" id="3.30.590.20">
    <property type="match status" value="1"/>
</dbReference>
<name>A0A4R9BII5_9MICO</name>
<dbReference type="GO" id="GO:0004357">
    <property type="term" value="F:glutamate-cysteine ligase activity"/>
    <property type="evidence" value="ECO:0007669"/>
    <property type="project" value="UniProtKB-EC"/>
</dbReference>
<reference evidence="2 3" key="1">
    <citation type="submission" date="2019-03" db="EMBL/GenBank/DDBJ databases">
        <title>Genomics of glacier-inhabiting Cryobacterium strains.</title>
        <authorList>
            <person name="Liu Q."/>
            <person name="Xin Y.-H."/>
        </authorList>
    </citation>
    <scope>NUCLEOTIDE SEQUENCE [LARGE SCALE GENOMIC DNA]</scope>
    <source>
        <strain evidence="2 3">Sr54</strain>
    </source>
</reference>
<evidence type="ECO:0000313" key="2">
    <source>
        <dbReference type="EMBL" id="TFD84930.1"/>
    </source>
</evidence>
<sequence>MLSVSGLVPDYLINGLHVHVGIPSREARVQALNRVRVWLPTQLARAVN</sequence>
<dbReference type="AlphaFoldDB" id="A0A4R9BII5"/>
<dbReference type="Proteomes" id="UP000297626">
    <property type="component" value="Unassembled WGS sequence"/>
</dbReference>